<keyword evidence="3" id="KW-0245">EGF-like domain</keyword>
<feature type="signal peptide" evidence="15">
    <location>
        <begin position="1"/>
        <end position="24"/>
    </location>
</feature>
<dbReference type="InterPro" id="IPR015812">
    <property type="entry name" value="Integrin_bsu"/>
</dbReference>
<dbReference type="InterPro" id="IPR036465">
    <property type="entry name" value="vWFA_dom_sf"/>
</dbReference>
<evidence type="ECO:0000256" key="15">
    <source>
        <dbReference type="SAM" id="SignalP"/>
    </source>
</evidence>
<comment type="subcellular location">
    <subcellularLocation>
        <location evidence="13">Cell membrane</location>
        <topology evidence="13">Single-pass type I membrane protein</topology>
    </subcellularLocation>
    <subcellularLocation>
        <location evidence="1">Membrane</location>
        <topology evidence="1">Single-pass type I membrane protein</topology>
    </subcellularLocation>
</comment>
<dbReference type="PRINTS" id="PR01186">
    <property type="entry name" value="INTEGRINB"/>
</dbReference>
<dbReference type="STRING" id="7102.A0A2A4IWA0"/>
<organism evidence="17">
    <name type="scientific">Heliothis virescens</name>
    <name type="common">Tobacco budworm moth</name>
    <dbReference type="NCBI Taxonomy" id="7102"/>
    <lineage>
        <taxon>Eukaryota</taxon>
        <taxon>Metazoa</taxon>
        <taxon>Ecdysozoa</taxon>
        <taxon>Arthropoda</taxon>
        <taxon>Hexapoda</taxon>
        <taxon>Insecta</taxon>
        <taxon>Pterygota</taxon>
        <taxon>Neoptera</taxon>
        <taxon>Endopterygota</taxon>
        <taxon>Lepidoptera</taxon>
        <taxon>Glossata</taxon>
        <taxon>Ditrysia</taxon>
        <taxon>Noctuoidea</taxon>
        <taxon>Noctuidae</taxon>
        <taxon>Heliothinae</taxon>
        <taxon>Heliothis</taxon>
    </lineage>
</organism>
<evidence type="ECO:0000256" key="14">
    <source>
        <dbReference type="SAM" id="Phobius"/>
    </source>
</evidence>
<evidence type="ECO:0000256" key="11">
    <source>
        <dbReference type="ARBA" id="ARBA00023157"/>
    </source>
</evidence>
<dbReference type="GO" id="GO:0007229">
    <property type="term" value="P:integrin-mediated signaling pathway"/>
    <property type="evidence" value="ECO:0007669"/>
    <property type="project" value="UniProtKB-KW"/>
</dbReference>
<evidence type="ECO:0000256" key="3">
    <source>
        <dbReference type="ARBA" id="ARBA00022536"/>
    </source>
</evidence>
<keyword evidence="4 13" id="KW-0812">Transmembrane</keyword>
<feature type="chain" id="PRO_5013377099" description="Integrin beta" evidence="15">
    <location>
        <begin position="25"/>
        <end position="1171"/>
    </location>
</feature>
<dbReference type="Pfam" id="PF00362">
    <property type="entry name" value="Integrin_beta"/>
    <property type="match status" value="2"/>
</dbReference>
<dbReference type="GO" id="GO:0009986">
    <property type="term" value="C:cell surface"/>
    <property type="evidence" value="ECO:0007669"/>
    <property type="project" value="TreeGrafter"/>
</dbReference>
<dbReference type="InterPro" id="IPR002369">
    <property type="entry name" value="Integrin_bsu_VWA"/>
</dbReference>
<dbReference type="PANTHER" id="PTHR10082">
    <property type="entry name" value="INTEGRIN BETA SUBUNIT"/>
    <property type="match status" value="1"/>
</dbReference>
<dbReference type="Gene3D" id="3.40.50.410">
    <property type="entry name" value="von Willebrand factor, type A domain"/>
    <property type="match status" value="2"/>
</dbReference>
<dbReference type="GO" id="GO:0005925">
    <property type="term" value="C:focal adhesion"/>
    <property type="evidence" value="ECO:0007669"/>
    <property type="project" value="TreeGrafter"/>
</dbReference>
<dbReference type="Pfam" id="PF23105">
    <property type="entry name" value="EGF_integrin"/>
    <property type="match status" value="1"/>
</dbReference>
<feature type="domain" description="VWFA" evidence="16">
    <location>
        <begin position="530"/>
        <end position="732"/>
    </location>
</feature>
<dbReference type="InterPro" id="IPR014836">
    <property type="entry name" value="Integrin_bsu_cyt_dom"/>
</dbReference>
<evidence type="ECO:0000256" key="4">
    <source>
        <dbReference type="ARBA" id="ARBA00022692"/>
    </source>
</evidence>
<dbReference type="InterPro" id="IPR057243">
    <property type="entry name" value="Integrin_I-EGF_CS"/>
</dbReference>
<dbReference type="GO" id="GO:0007157">
    <property type="term" value="P:heterophilic cell-cell adhesion via plasma membrane cell adhesion molecules"/>
    <property type="evidence" value="ECO:0007669"/>
    <property type="project" value="UniProtKB-ARBA"/>
</dbReference>
<keyword evidence="7 13" id="KW-0130">Cell adhesion</keyword>
<evidence type="ECO:0000256" key="6">
    <source>
        <dbReference type="ARBA" id="ARBA00022737"/>
    </source>
</evidence>
<dbReference type="SMART" id="SM01241">
    <property type="entry name" value="Integrin_b_cyt"/>
    <property type="match status" value="1"/>
</dbReference>
<dbReference type="SMART" id="SM00187">
    <property type="entry name" value="INB"/>
    <property type="match status" value="2"/>
</dbReference>
<dbReference type="AlphaFoldDB" id="A0A2A4IWA0"/>
<dbReference type="FunFam" id="2.10.25.10:FF:000036">
    <property type="entry name" value="Integrin beta"/>
    <property type="match status" value="1"/>
</dbReference>
<dbReference type="PANTHER" id="PTHR10082:SF60">
    <property type="entry name" value="INTEGRIN BETA-PS"/>
    <property type="match status" value="1"/>
</dbReference>
<evidence type="ECO:0000256" key="9">
    <source>
        <dbReference type="ARBA" id="ARBA00023037"/>
    </source>
</evidence>
<dbReference type="GO" id="GO:0005178">
    <property type="term" value="F:integrin binding"/>
    <property type="evidence" value="ECO:0007669"/>
    <property type="project" value="TreeGrafter"/>
</dbReference>
<dbReference type="InterPro" id="IPR032695">
    <property type="entry name" value="Integrin_dom_sf"/>
</dbReference>
<dbReference type="Pfam" id="PF08725">
    <property type="entry name" value="Integrin_b_cyt"/>
    <property type="match status" value="1"/>
</dbReference>
<comment type="similarity">
    <text evidence="2 13">Belongs to the integrin beta chain family.</text>
</comment>
<dbReference type="EMBL" id="NWSH01005801">
    <property type="protein sequence ID" value="PCG63939.1"/>
    <property type="molecule type" value="Genomic_DNA"/>
</dbReference>
<reference evidence="17" key="1">
    <citation type="submission" date="2017-09" db="EMBL/GenBank/DDBJ databases">
        <title>Contemporary evolution of a Lepidopteran species, Heliothis virescens, in response to modern agricultural practices.</title>
        <authorList>
            <person name="Fritz M.L."/>
            <person name="Deyonke A.M."/>
            <person name="Papanicolaou A."/>
            <person name="Micinski S."/>
            <person name="Westbrook J."/>
            <person name="Gould F."/>
        </authorList>
    </citation>
    <scope>NUCLEOTIDE SEQUENCE [LARGE SCALE GENOMIC DNA]</scope>
    <source>
        <strain evidence="17">HvINT-</strain>
        <tissue evidence="17">Whole body</tissue>
    </source>
</reference>
<evidence type="ECO:0000256" key="5">
    <source>
        <dbReference type="ARBA" id="ARBA00022729"/>
    </source>
</evidence>
<dbReference type="PROSITE" id="PS00243">
    <property type="entry name" value="I_EGF_1"/>
    <property type="match status" value="1"/>
</dbReference>
<keyword evidence="12" id="KW-0325">Glycoprotein</keyword>
<sequence length="1171" mass="132056">MILMTKVSYSVLVLSFVCTVSVISERDDCNFGTCGECISSANENDGCVWCTQYPFEDRRCQSLSYVKSNKEWCKDQLYNPKPSTQITQNDDFGKVRDGSPVQFRPQEIKMKVRPGIPMQFNMTFKPATDYPLDVYYLMDTSDTMKKRITELKDQALLIHDELSRYTNNVRLGIGSFVEKPGFPYFDPNKHKSHAFKNDISLTENMTIFTSKVNKIEFGSNFDDPEAGLDALMQAMTCEKEIGWRKGARRIIILCTDSTYHSAGDGKIVGAIKPHDMQCHLENNVYSKALEFDYPSVSQINKVARDENFRLIFAITKNSKTSKLSDVEYKALAKEIYGARFAELKDTNVLNIIKEAYEELANSIEMKFEAPSNIEVKIDQDCASKPARNCKVFGPRFTMILMTKVSYSVLVLSFVCTVSVISERDDCNFGTCGECISSANENDGCVWCTQYPFEDRRCQSLSYVKSNKEWCKDQLYNPKPSTQITQNDDFGKVRDGSPVQFRPQEIKMKVRPGIPMQFNMTFKPATDYPLDVYYLMDTSDTMKKRITELKDQALLIHDELSRYTNNVRLGIGSFVEKPGFPYFDPNKHKSHAFKNDISLTENMTIFTSKVNKIEFGSNFDDPEAGLDALMQAMTCEKEIGWRKGARRIIILCTDSTYHSAGDGKIVGAIKPHDMQCHLENNVYSKALEFDYPSVSQINKVARDENFRLIFAITKNSKTSKLSDVEYKALAKEIYGARFAELKDTNVLNIIKEAYEELANSIEMKFEAPSNIEVKIDQDCASKPARNCKVPHKGNITVSGTVKVKYCADDPNQKQQVKINPVGLSDHLLIHLDVECQCDCEKAKSGAKASDCNDAGFIQCGICKCFPGSYGVNCRCNGTSTDQTDKEKCKLSKSDAKPCSGRGYCSCGICTKCQRGYSGDFCEFDDTSCPRQCSGNGRCTRGRCHCNPYWSGIDCSCYEKTDACIAPYSKEICSGRGECKCGTCVCNAVEGKNETYSGVFCDNCEACAEGRCKELEDYAYCNFMHMNDKAYCDKQNNDTSHISVAFMSKADISGPKLYMAKWCKKELDSNNGSYMVFRYQYENHDLRITIQKETEIPPEANIWVAVGSAIGLVLLIGILTVIIWKILVDLHDKREFKKFEDEAVAAGYDVSLNPLYQDPSINFANPVYNNQCN</sequence>
<evidence type="ECO:0000313" key="17">
    <source>
        <dbReference type="EMBL" id="PCG63939.1"/>
    </source>
</evidence>
<evidence type="ECO:0000256" key="13">
    <source>
        <dbReference type="RuleBase" id="RU000633"/>
    </source>
</evidence>
<dbReference type="SMART" id="SM00327">
    <property type="entry name" value="VWA"/>
    <property type="match status" value="2"/>
</dbReference>
<name>A0A2A4IWA0_HELVI</name>
<dbReference type="GO" id="GO:0008305">
    <property type="term" value="C:integrin complex"/>
    <property type="evidence" value="ECO:0007669"/>
    <property type="project" value="TreeGrafter"/>
</dbReference>
<dbReference type="Gene3D" id="2.10.25.10">
    <property type="entry name" value="Laminin"/>
    <property type="match status" value="3"/>
</dbReference>
<evidence type="ECO:0000256" key="2">
    <source>
        <dbReference type="ARBA" id="ARBA00007449"/>
    </source>
</evidence>
<protein>
    <recommendedName>
        <fullName evidence="13">Integrin beta</fullName>
    </recommendedName>
</protein>
<comment type="caution">
    <text evidence="17">The sequence shown here is derived from an EMBL/GenBank/DDBJ whole genome shotgun (WGS) entry which is preliminary data.</text>
</comment>
<dbReference type="GO" id="GO:0033627">
    <property type="term" value="P:cell adhesion mediated by integrin"/>
    <property type="evidence" value="ECO:0007669"/>
    <property type="project" value="TreeGrafter"/>
</dbReference>
<dbReference type="GO" id="GO:0007160">
    <property type="term" value="P:cell-matrix adhesion"/>
    <property type="evidence" value="ECO:0007669"/>
    <property type="project" value="TreeGrafter"/>
</dbReference>
<dbReference type="SUPFAM" id="SSF53300">
    <property type="entry name" value="vWA-like"/>
    <property type="match status" value="2"/>
</dbReference>
<dbReference type="PROSITE" id="PS50234">
    <property type="entry name" value="VWFA"/>
    <property type="match status" value="2"/>
</dbReference>
<evidence type="ECO:0000259" key="16">
    <source>
        <dbReference type="PROSITE" id="PS50234"/>
    </source>
</evidence>
<evidence type="ECO:0000256" key="8">
    <source>
        <dbReference type="ARBA" id="ARBA00022989"/>
    </source>
</evidence>
<evidence type="ECO:0000256" key="7">
    <source>
        <dbReference type="ARBA" id="ARBA00022889"/>
    </source>
</evidence>
<keyword evidence="11" id="KW-1015">Disulfide bond</keyword>
<dbReference type="SUPFAM" id="SSF69179">
    <property type="entry name" value="Integrin domains"/>
    <property type="match status" value="1"/>
</dbReference>
<dbReference type="GO" id="GO:0016477">
    <property type="term" value="P:cell migration"/>
    <property type="evidence" value="ECO:0007669"/>
    <property type="project" value="TreeGrafter"/>
</dbReference>
<dbReference type="CDD" id="cd00198">
    <property type="entry name" value="vWFA"/>
    <property type="match status" value="2"/>
</dbReference>
<keyword evidence="5 15" id="KW-0732">Signal</keyword>
<keyword evidence="6" id="KW-0677">Repeat</keyword>
<keyword evidence="10 14" id="KW-0472">Membrane</keyword>
<dbReference type="InterPro" id="IPR057073">
    <property type="entry name" value="EGF_integrin_2"/>
</dbReference>
<evidence type="ECO:0000256" key="12">
    <source>
        <dbReference type="ARBA" id="ARBA00023180"/>
    </source>
</evidence>
<feature type="transmembrane region" description="Helical" evidence="14">
    <location>
        <begin position="1100"/>
        <end position="1126"/>
    </location>
</feature>
<evidence type="ECO:0000256" key="1">
    <source>
        <dbReference type="ARBA" id="ARBA00004479"/>
    </source>
</evidence>
<feature type="domain" description="VWFA" evidence="16">
    <location>
        <begin position="133"/>
        <end position="335"/>
    </location>
</feature>
<evidence type="ECO:0000256" key="10">
    <source>
        <dbReference type="ARBA" id="ARBA00023136"/>
    </source>
</evidence>
<keyword evidence="8 14" id="KW-1133">Transmembrane helix</keyword>
<proteinExistence type="inferred from homology"/>
<gene>
    <name evidence="17" type="ORF">B5V51_11515</name>
</gene>
<dbReference type="Gene3D" id="2.60.40.1510">
    <property type="entry name" value="ntegrin, alpha v. Chain A, domain 3"/>
    <property type="match status" value="2"/>
</dbReference>
<accession>A0A2A4IWA0</accession>
<dbReference type="Gene3D" id="1.20.5.100">
    <property type="entry name" value="Cytochrome c1, transmembrane anchor, C-terminal"/>
    <property type="match status" value="1"/>
</dbReference>
<keyword evidence="9 13" id="KW-0401">Integrin</keyword>
<dbReference type="InterPro" id="IPR002035">
    <property type="entry name" value="VWF_A"/>
</dbReference>